<proteinExistence type="predicted"/>
<dbReference type="AlphaFoldDB" id="A0A5J4UEL2"/>
<dbReference type="OrthoDB" id="262529at2759"/>
<reference evidence="1 2" key="1">
    <citation type="submission" date="2019-03" db="EMBL/GenBank/DDBJ databases">
        <title>Single cell metagenomics reveals metabolic interactions within the superorganism composed of flagellate Streblomastix strix and complex community of Bacteroidetes bacteria on its surface.</title>
        <authorList>
            <person name="Treitli S.C."/>
            <person name="Kolisko M."/>
            <person name="Husnik F."/>
            <person name="Keeling P."/>
            <person name="Hampl V."/>
        </authorList>
    </citation>
    <scope>NUCLEOTIDE SEQUENCE [LARGE SCALE GENOMIC DNA]</scope>
    <source>
        <strain evidence="1">ST1C</strain>
    </source>
</reference>
<dbReference type="SUPFAM" id="SSF56281">
    <property type="entry name" value="Metallo-hydrolase/oxidoreductase"/>
    <property type="match status" value="1"/>
</dbReference>
<evidence type="ECO:0000313" key="2">
    <source>
        <dbReference type="Proteomes" id="UP000324800"/>
    </source>
</evidence>
<organism evidence="1 2">
    <name type="scientific">Streblomastix strix</name>
    <dbReference type="NCBI Taxonomy" id="222440"/>
    <lineage>
        <taxon>Eukaryota</taxon>
        <taxon>Metamonada</taxon>
        <taxon>Preaxostyla</taxon>
        <taxon>Oxymonadida</taxon>
        <taxon>Streblomastigidae</taxon>
        <taxon>Streblomastix</taxon>
    </lineage>
</organism>
<evidence type="ECO:0000313" key="1">
    <source>
        <dbReference type="EMBL" id="KAA6368441.1"/>
    </source>
</evidence>
<protein>
    <submittedName>
        <fullName evidence="1">Uncharacterized protein</fullName>
    </submittedName>
</protein>
<dbReference type="Gene3D" id="3.60.15.10">
    <property type="entry name" value="Ribonuclease Z/Hydroxyacylglutathione hydrolase-like"/>
    <property type="match status" value="1"/>
</dbReference>
<dbReference type="PANTHER" id="PTHR23240:SF6">
    <property type="entry name" value="DNA CROSS-LINK REPAIR 1A PROTEIN"/>
    <property type="match status" value="1"/>
</dbReference>
<dbReference type="GO" id="GO:0006303">
    <property type="term" value="P:double-strand break repair via nonhomologous end joining"/>
    <property type="evidence" value="ECO:0007669"/>
    <property type="project" value="TreeGrafter"/>
</dbReference>
<dbReference type="Proteomes" id="UP000324800">
    <property type="component" value="Unassembled WGS sequence"/>
</dbReference>
<dbReference type="PANTHER" id="PTHR23240">
    <property type="entry name" value="DNA CROSS-LINK REPAIR PROTEIN PSO2/SNM1-RELATED"/>
    <property type="match status" value="1"/>
</dbReference>
<name>A0A5J4UEL2_9EUKA</name>
<comment type="caution">
    <text evidence="1">The sequence shown here is derived from an EMBL/GenBank/DDBJ whole genome shotgun (WGS) entry which is preliminary data.</text>
</comment>
<sequence>MAPREHQVPGTNILVDAFKAYQLTFINYHYGGITVRWPYGLIYCTEVTRNLLVKHMHIHAELIVSLPMNTPCYIDNFKVTLIDANHCPGAAIFIFEVFDIPKSAYSQKEEESASDQFKQLNDQTLPNLNEVQSLLPHLNGSENEPQMSSVDQFVALISAFSATSNSGQTSINNTNQSSQTNQRAQTNKVYPEPQYPVNEQHFSLQPPLFLKTDNLPPSRLIVHTGDFRYANWMKNTIHDLIGVRQIDGLYYNI</sequence>
<dbReference type="GO" id="GO:0035312">
    <property type="term" value="F:5'-3' DNA exonuclease activity"/>
    <property type="evidence" value="ECO:0007669"/>
    <property type="project" value="TreeGrafter"/>
</dbReference>
<dbReference type="GO" id="GO:0036297">
    <property type="term" value="P:interstrand cross-link repair"/>
    <property type="evidence" value="ECO:0007669"/>
    <property type="project" value="TreeGrafter"/>
</dbReference>
<dbReference type="InterPro" id="IPR036866">
    <property type="entry name" value="RibonucZ/Hydroxyglut_hydro"/>
</dbReference>
<gene>
    <name evidence="1" type="ORF">EZS28_036031</name>
</gene>
<accession>A0A5J4UEL2</accession>
<dbReference type="GO" id="GO:0003684">
    <property type="term" value="F:damaged DNA binding"/>
    <property type="evidence" value="ECO:0007669"/>
    <property type="project" value="TreeGrafter"/>
</dbReference>
<dbReference type="EMBL" id="SNRW01017352">
    <property type="protein sequence ID" value="KAA6368441.1"/>
    <property type="molecule type" value="Genomic_DNA"/>
</dbReference>